<protein>
    <recommendedName>
        <fullName evidence="2">N-acetyltransferase domain-containing protein</fullName>
    </recommendedName>
</protein>
<dbReference type="SUPFAM" id="SSF51905">
    <property type="entry name" value="FAD/NAD(P)-binding domain"/>
    <property type="match status" value="1"/>
</dbReference>
<feature type="domain" description="N-acetyltransferase" evidence="2">
    <location>
        <begin position="4"/>
        <end position="174"/>
    </location>
</feature>
<dbReference type="Proteomes" id="UP000218437">
    <property type="component" value="Chromosome"/>
</dbReference>
<dbReference type="InterPro" id="IPR016181">
    <property type="entry name" value="Acyl_CoA_acyltransferase"/>
</dbReference>
<evidence type="ECO:0000313" key="4">
    <source>
        <dbReference type="Proteomes" id="UP000218437"/>
    </source>
</evidence>
<reference evidence="3 4" key="1">
    <citation type="submission" date="2017-09" db="EMBL/GenBank/DDBJ databases">
        <title>Complete genome sequence of Janthinobacterium svalbardensis PAMC 27463.</title>
        <authorList>
            <person name="Cho Y.-J."/>
            <person name="Cho A."/>
            <person name="Kim O.-S."/>
            <person name="Lee J.-I."/>
        </authorList>
    </citation>
    <scope>NUCLEOTIDE SEQUENCE [LARGE SCALE GENOMIC DNA]</scope>
    <source>
        <strain evidence="3 4">PAMC 27463</strain>
    </source>
</reference>
<evidence type="ECO:0000259" key="2">
    <source>
        <dbReference type="PROSITE" id="PS51186"/>
    </source>
</evidence>
<organism evidence="3 4">
    <name type="scientific">Janthinobacterium svalbardensis</name>
    <dbReference type="NCBI Taxonomy" id="368607"/>
    <lineage>
        <taxon>Bacteria</taxon>
        <taxon>Pseudomonadati</taxon>
        <taxon>Pseudomonadota</taxon>
        <taxon>Betaproteobacteria</taxon>
        <taxon>Burkholderiales</taxon>
        <taxon>Oxalobacteraceae</taxon>
        <taxon>Janthinobacterium</taxon>
    </lineage>
</organism>
<dbReference type="Gene3D" id="3.50.50.60">
    <property type="entry name" value="FAD/NAD(P)-binding domain"/>
    <property type="match status" value="1"/>
</dbReference>
<dbReference type="InterPro" id="IPR036188">
    <property type="entry name" value="FAD/NAD-bd_sf"/>
</dbReference>
<dbReference type="GO" id="GO:0016491">
    <property type="term" value="F:oxidoreductase activity"/>
    <property type="evidence" value="ECO:0007669"/>
    <property type="project" value="UniProtKB-KW"/>
</dbReference>
<accession>A0A290WWY5</accession>
<evidence type="ECO:0000256" key="1">
    <source>
        <dbReference type="ARBA" id="ARBA00023002"/>
    </source>
</evidence>
<dbReference type="RefSeq" id="WP_096235403.1">
    <property type="nucleotide sequence ID" value="NZ_CP023422.1"/>
</dbReference>
<dbReference type="InterPro" id="IPR006076">
    <property type="entry name" value="FAD-dep_OxRdtase"/>
</dbReference>
<sequence length="519" mass="54378">MSTHTIRTLRPDDAAPLLAFEQANRAWFERHIDGRPDDFYSIDGIHAHVAQFLDEHAQGRMHPCVIVNAHGELIGRANLKDIDRQQGVAEVGYRIGQQQAGKGLATAALHHLIALAQDEWRLQRLCACAIDDNAASIRVLERCGFVQGVAVPDIAMVAGNVVDGHAYALELRAAPQRIIVIGAGIVGASLAYHLAGKGAQVTVVEAGGIASGVTGTSFAWINTSCAGPDPIAALRGGAIAAWRQLETQVPGLTLRWHGALSYGTQDGRMSPESILIDRARIAQLEPQLRQPPQQAVYEPEQGALDAVAATHALLAAARALSATIRTHTPVLGFVVQDGRVAGVKTAAGVIEADVIVLAAGTGTAALAAQLGANLPIHASPAIFLRFQAPPGLVRGIISSHAMEVRQAEDGTMLAAEDYVDDAPENQPAAMAQRTAGTIRNELKGTEAIAPAFACIGLRPMPFDGVPVIGYLPQVEGVYVCAMHPGVVLAAILGKLASGEIVDGEPASALAACRPARFQA</sequence>
<dbReference type="Pfam" id="PF13302">
    <property type="entry name" value="Acetyltransf_3"/>
    <property type="match status" value="1"/>
</dbReference>
<dbReference type="EMBL" id="CP023422">
    <property type="protein sequence ID" value="ATD61387.1"/>
    <property type="molecule type" value="Genomic_DNA"/>
</dbReference>
<dbReference type="SUPFAM" id="SSF55729">
    <property type="entry name" value="Acyl-CoA N-acyltransferases (Nat)"/>
    <property type="match status" value="1"/>
</dbReference>
<proteinExistence type="predicted"/>
<dbReference type="PANTHER" id="PTHR13847">
    <property type="entry name" value="SARCOSINE DEHYDROGENASE-RELATED"/>
    <property type="match status" value="1"/>
</dbReference>
<dbReference type="PANTHER" id="PTHR13847:SF289">
    <property type="entry name" value="GLYCINE OXIDASE"/>
    <property type="match status" value="1"/>
</dbReference>
<dbReference type="Gene3D" id="3.30.9.10">
    <property type="entry name" value="D-Amino Acid Oxidase, subunit A, domain 2"/>
    <property type="match status" value="1"/>
</dbReference>
<dbReference type="AlphaFoldDB" id="A0A290WWY5"/>
<dbReference type="Pfam" id="PF01266">
    <property type="entry name" value="DAO"/>
    <property type="match status" value="1"/>
</dbReference>
<evidence type="ECO:0000313" key="3">
    <source>
        <dbReference type="EMBL" id="ATD61387.1"/>
    </source>
</evidence>
<dbReference type="GO" id="GO:0005737">
    <property type="term" value="C:cytoplasm"/>
    <property type="evidence" value="ECO:0007669"/>
    <property type="project" value="TreeGrafter"/>
</dbReference>
<keyword evidence="4" id="KW-1185">Reference proteome</keyword>
<name>A0A290WWY5_9BURK</name>
<dbReference type="PROSITE" id="PS51186">
    <property type="entry name" value="GNAT"/>
    <property type="match status" value="1"/>
</dbReference>
<dbReference type="Gene3D" id="3.40.630.30">
    <property type="match status" value="1"/>
</dbReference>
<dbReference type="InterPro" id="IPR000182">
    <property type="entry name" value="GNAT_dom"/>
</dbReference>
<keyword evidence="1" id="KW-0560">Oxidoreductase</keyword>
<dbReference type="KEGG" id="jsv:CNX70_15400"/>
<gene>
    <name evidence="3" type="ORF">CNX70_15400</name>
</gene>
<dbReference type="GO" id="GO:0016747">
    <property type="term" value="F:acyltransferase activity, transferring groups other than amino-acyl groups"/>
    <property type="evidence" value="ECO:0007669"/>
    <property type="project" value="InterPro"/>
</dbReference>